<accession>A0A972FL40</accession>
<reference evidence="2" key="1">
    <citation type="submission" date="2020-02" db="EMBL/GenBank/DDBJ databases">
        <title>Flavobacterium sp. genome.</title>
        <authorList>
            <person name="Jung H.S."/>
            <person name="Baek J.H."/>
            <person name="Jeon C.O."/>
        </authorList>
    </citation>
    <scope>NUCLEOTIDE SEQUENCE</scope>
    <source>
        <strain evidence="2">SE-s28</strain>
    </source>
</reference>
<dbReference type="Proteomes" id="UP000712080">
    <property type="component" value="Unassembled WGS sequence"/>
</dbReference>
<feature type="chain" id="PRO_5038115082" evidence="1">
    <location>
        <begin position="18"/>
        <end position="302"/>
    </location>
</feature>
<gene>
    <name evidence="2" type="ORF">G6047_08290</name>
</gene>
<dbReference type="InterPro" id="IPR018736">
    <property type="entry name" value="DUF2279_periplasmic_lipo"/>
</dbReference>
<name>A0A972FL40_9FLAO</name>
<keyword evidence="1" id="KW-0732">Signal</keyword>
<dbReference type="EMBL" id="JAAMPU010000104">
    <property type="protein sequence ID" value="NMH28029.1"/>
    <property type="molecule type" value="Genomic_DNA"/>
</dbReference>
<dbReference type="RefSeq" id="WP_169527143.1">
    <property type="nucleotide sequence ID" value="NZ_JAAMPU010000104.1"/>
</dbReference>
<sequence>MKAVWLCLLLCCSACVGQSGINTFLTPADSLHTSRRNGVIISQAVLATATYTALSNLWYNDYPKSDFHIIKDGGEWLQMDKAGHAFSSYSLSRMSGELYEWSGMSRNNKIIFGTATGFVFISAIEIFDGYSSKWGASMSDIGANAAGSLLYAGQELLWDDQRILMKFSFHTTPYPSARPEVLGSTISEQIVKDYNGQTYWLSVNLNSFLKTKSVPNWLNVAFGYGAEGMTTGEEFPPANSVFFEQKKRIRQFYFSLDADLTRIKTKSHVLKTVFSAVNTIKIPFPTLEVNGNGKACFRGLYF</sequence>
<evidence type="ECO:0000313" key="2">
    <source>
        <dbReference type="EMBL" id="NMH28029.1"/>
    </source>
</evidence>
<feature type="signal peptide" evidence="1">
    <location>
        <begin position="1"/>
        <end position="17"/>
    </location>
</feature>
<protein>
    <submittedName>
        <fullName evidence="2">DUF2279 domain-containing protein</fullName>
    </submittedName>
</protein>
<dbReference type="AlphaFoldDB" id="A0A972FL40"/>
<organism evidence="2 3">
    <name type="scientific">Flavobacterium silvaticum</name>
    <dbReference type="NCBI Taxonomy" id="1852020"/>
    <lineage>
        <taxon>Bacteria</taxon>
        <taxon>Pseudomonadati</taxon>
        <taxon>Bacteroidota</taxon>
        <taxon>Flavobacteriia</taxon>
        <taxon>Flavobacteriales</taxon>
        <taxon>Flavobacteriaceae</taxon>
        <taxon>Flavobacterium</taxon>
    </lineage>
</organism>
<keyword evidence="3" id="KW-1185">Reference proteome</keyword>
<dbReference type="Pfam" id="PF10043">
    <property type="entry name" value="DUF2279"/>
    <property type="match status" value="1"/>
</dbReference>
<proteinExistence type="predicted"/>
<evidence type="ECO:0000313" key="3">
    <source>
        <dbReference type="Proteomes" id="UP000712080"/>
    </source>
</evidence>
<comment type="caution">
    <text evidence="2">The sequence shown here is derived from an EMBL/GenBank/DDBJ whole genome shotgun (WGS) entry which is preliminary data.</text>
</comment>
<evidence type="ECO:0000256" key="1">
    <source>
        <dbReference type="SAM" id="SignalP"/>
    </source>
</evidence>